<dbReference type="EMBL" id="CP000613">
    <property type="protein sequence ID" value="ACI99990.1"/>
    <property type="molecule type" value="Genomic_DNA"/>
</dbReference>
<dbReference type="Proteomes" id="UP000001591">
    <property type="component" value="Chromosome"/>
</dbReference>
<sequence length="161" mass="16396">MSPAAADGPRTVAVGIAHAPVLAALHALAFADPDISGPAWDEDAFARLLLLPGTAAFLALAGEEPAGLVLLRTAADEAEILTIGTAPAARGRGIGTDLLRAAATAACDSGAQAMFLEVAATNAPAQRLYARAGFETVGRRRGYYHTGAGRVDALVLRRALP</sequence>
<name>B6IUQ9_RHOCS</name>
<protein>
    <submittedName>
        <fullName evidence="6">Ribosomal-protein-alanine acetyltransferase, putative</fullName>
        <ecNumber evidence="6">2.3.1.128</ecNumber>
    </submittedName>
</protein>
<dbReference type="KEGG" id="rce:RC1_2610"/>
<evidence type="ECO:0000256" key="2">
    <source>
        <dbReference type="ARBA" id="ARBA00022490"/>
    </source>
</evidence>
<dbReference type="EC" id="2.3.1.128" evidence="6"/>
<comment type="similarity">
    <text evidence="1">Belongs to the acetyltransferase family. RimI subfamily.</text>
</comment>
<gene>
    <name evidence="6" type="primary">rimI</name>
    <name evidence="6" type="ordered locus">RC1_2610</name>
</gene>
<dbReference type="PANTHER" id="PTHR43420">
    <property type="entry name" value="ACETYLTRANSFERASE"/>
    <property type="match status" value="1"/>
</dbReference>
<dbReference type="InterPro" id="IPR006464">
    <property type="entry name" value="AcTrfase_RimI/Ard1"/>
</dbReference>
<evidence type="ECO:0000313" key="6">
    <source>
        <dbReference type="EMBL" id="ACI99990.1"/>
    </source>
</evidence>
<keyword evidence="2" id="KW-0963">Cytoplasm</keyword>
<reference evidence="6 7" key="1">
    <citation type="journal article" date="2010" name="BMC Genomics">
        <title>Metabolic flexibility revealed in the genome of the cyst-forming alpha-1 proteobacterium Rhodospirillum centenum.</title>
        <authorList>
            <person name="Lu Y.K."/>
            <person name="Marden J."/>
            <person name="Han M."/>
            <person name="Swingley W.D."/>
            <person name="Mastrian S.D."/>
            <person name="Chowdhury S.R."/>
            <person name="Hao J."/>
            <person name="Helmy T."/>
            <person name="Kim S."/>
            <person name="Kurdoglu A.A."/>
            <person name="Matthies H.J."/>
            <person name="Rollo D."/>
            <person name="Stothard P."/>
            <person name="Blankenship R.E."/>
            <person name="Bauer C.E."/>
            <person name="Touchman J.W."/>
        </authorList>
    </citation>
    <scope>NUCLEOTIDE SEQUENCE [LARGE SCALE GENOMIC DNA]</scope>
    <source>
        <strain evidence="7">ATCC 51521 / SW</strain>
    </source>
</reference>
<evidence type="ECO:0000256" key="1">
    <source>
        <dbReference type="ARBA" id="ARBA00005395"/>
    </source>
</evidence>
<dbReference type="RefSeq" id="WP_012567772.1">
    <property type="nucleotide sequence ID" value="NC_011420.2"/>
</dbReference>
<evidence type="ECO:0000256" key="4">
    <source>
        <dbReference type="ARBA" id="ARBA00023315"/>
    </source>
</evidence>
<dbReference type="InterPro" id="IPR000182">
    <property type="entry name" value="GNAT_dom"/>
</dbReference>
<dbReference type="STRING" id="414684.RC1_2610"/>
<keyword evidence="4 6" id="KW-0012">Acyltransferase</keyword>
<dbReference type="Pfam" id="PF00583">
    <property type="entry name" value="Acetyltransf_1"/>
    <property type="match status" value="1"/>
</dbReference>
<dbReference type="HOGENOM" id="CLU_013985_23_2_5"/>
<dbReference type="CDD" id="cd04301">
    <property type="entry name" value="NAT_SF"/>
    <property type="match status" value="1"/>
</dbReference>
<dbReference type="InterPro" id="IPR050680">
    <property type="entry name" value="YpeA/RimI_acetyltransf"/>
</dbReference>
<organism evidence="6 7">
    <name type="scientific">Rhodospirillum centenum (strain ATCC 51521 / SW)</name>
    <dbReference type="NCBI Taxonomy" id="414684"/>
    <lineage>
        <taxon>Bacteria</taxon>
        <taxon>Pseudomonadati</taxon>
        <taxon>Pseudomonadota</taxon>
        <taxon>Alphaproteobacteria</taxon>
        <taxon>Rhodospirillales</taxon>
        <taxon>Rhodospirillaceae</taxon>
        <taxon>Rhodospirillum</taxon>
    </lineage>
</organism>
<evidence type="ECO:0000313" key="7">
    <source>
        <dbReference type="Proteomes" id="UP000001591"/>
    </source>
</evidence>
<dbReference type="PROSITE" id="PS51186">
    <property type="entry name" value="GNAT"/>
    <property type="match status" value="1"/>
</dbReference>
<dbReference type="eggNOG" id="COG0456">
    <property type="taxonomic scope" value="Bacteria"/>
</dbReference>
<dbReference type="InterPro" id="IPR016181">
    <property type="entry name" value="Acyl_CoA_acyltransferase"/>
</dbReference>
<dbReference type="PANTHER" id="PTHR43420:SF44">
    <property type="entry name" value="ACETYLTRANSFERASE YPEA"/>
    <property type="match status" value="1"/>
</dbReference>
<dbReference type="AlphaFoldDB" id="B6IUQ9"/>
<proteinExistence type="inferred from homology"/>
<dbReference type="Gene3D" id="3.40.630.30">
    <property type="match status" value="1"/>
</dbReference>
<keyword evidence="7" id="KW-1185">Reference proteome</keyword>
<dbReference type="NCBIfam" id="TIGR01575">
    <property type="entry name" value="rimI"/>
    <property type="match status" value="1"/>
</dbReference>
<keyword evidence="3 6" id="KW-0808">Transferase</keyword>
<evidence type="ECO:0000259" key="5">
    <source>
        <dbReference type="PROSITE" id="PS51186"/>
    </source>
</evidence>
<dbReference type="SUPFAM" id="SSF55729">
    <property type="entry name" value="Acyl-CoA N-acyltransferases (Nat)"/>
    <property type="match status" value="1"/>
</dbReference>
<dbReference type="GO" id="GO:0008080">
    <property type="term" value="F:N-acetyltransferase activity"/>
    <property type="evidence" value="ECO:0007669"/>
    <property type="project" value="InterPro"/>
</dbReference>
<accession>B6IUQ9</accession>
<feature type="domain" description="N-acetyltransferase" evidence="5">
    <location>
        <begin position="9"/>
        <end position="161"/>
    </location>
</feature>
<evidence type="ECO:0000256" key="3">
    <source>
        <dbReference type="ARBA" id="ARBA00022679"/>
    </source>
</evidence>